<feature type="domain" description="GST N-terminal" evidence="1">
    <location>
        <begin position="1"/>
        <end position="77"/>
    </location>
</feature>
<dbReference type="AlphaFoldDB" id="A0A249MP26"/>
<gene>
    <name evidence="3" type="ORF">CJD35_00410</name>
</gene>
<dbReference type="InterPro" id="IPR010987">
    <property type="entry name" value="Glutathione-S-Trfase_C-like"/>
</dbReference>
<dbReference type="InterPro" id="IPR004045">
    <property type="entry name" value="Glutathione_S-Trfase_N"/>
</dbReference>
<protein>
    <submittedName>
        <fullName evidence="3">Glutathione S-transferase family protein</fullName>
    </submittedName>
</protein>
<feature type="domain" description="GST C-terminal" evidence="2">
    <location>
        <begin position="82"/>
        <end position="211"/>
    </location>
</feature>
<dbReference type="SUPFAM" id="SSF47616">
    <property type="entry name" value="GST C-terminal domain-like"/>
    <property type="match status" value="1"/>
</dbReference>
<dbReference type="GO" id="GO:0016740">
    <property type="term" value="F:transferase activity"/>
    <property type="evidence" value="ECO:0007669"/>
    <property type="project" value="UniProtKB-KW"/>
</dbReference>
<evidence type="ECO:0000313" key="4">
    <source>
        <dbReference type="Proteomes" id="UP000217141"/>
    </source>
</evidence>
<dbReference type="CDD" id="cd00570">
    <property type="entry name" value="GST_N_family"/>
    <property type="match status" value="1"/>
</dbReference>
<dbReference type="PANTHER" id="PTHR44051">
    <property type="entry name" value="GLUTATHIONE S-TRANSFERASE-RELATED"/>
    <property type="match status" value="1"/>
</dbReference>
<dbReference type="InterPro" id="IPR036282">
    <property type="entry name" value="Glutathione-S-Trfase_C_sf"/>
</dbReference>
<dbReference type="CDD" id="cd00299">
    <property type="entry name" value="GST_C_family"/>
    <property type="match status" value="1"/>
</dbReference>
<dbReference type="PROSITE" id="PS50404">
    <property type="entry name" value="GST_NTER"/>
    <property type="match status" value="1"/>
</dbReference>
<dbReference type="KEGG" id="shyd:CJD35_00410"/>
<dbReference type="RefSeq" id="WP_017184522.1">
    <property type="nucleotide sequence ID" value="NZ_CP022745.1"/>
</dbReference>
<dbReference type="InterPro" id="IPR036249">
    <property type="entry name" value="Thioredoxin-like_sf"/>
</dbReference>
<keyword evidence="3" id="KW-0808">Transferase</keyword>
<organism evidence="3 4">
    <name type="scientific">Sphingobium xenophagum</name>
    <dbReference type="NCBI Taxonomy" id="121428"/>
    <lineage>
        <taxon>Bacteria</taxon>
        <taxon>Pseudomonadati</taxon>
        <taxon>Pseudomonadota</taxon>
        <taxon>Alphaproteobacteria</taxon>
        <taxon>Sphingomonadales</taxon>
        <taxon>Sphingomonadaceae</taxon>
        <taxon>Sphingobium</taxon>
    </lineage>
</organism>
<dbReference type="PANTHER" id="PTHR44051:SF8">
    <property type="entry name" value="GLUTATHIONE S-TRANSFERASE GSTA"/>
    <property type="match status" value="1"/>
</dbReference>
<reference evidence="3 4" key="1">
    <citation type="submission" date="2017-08" db="EMBL/GenBank/DDBJ databases">
        <title>Whole Genome Sequence of Sphingobium hydrophobicum C1: Insights into Adaption to the Electronic-waste Contaminated Sediment.</title>
        <authorList>
            <person name="Song D."/>
            <person name="Chen X."/>
            <person name="Xu M."/>
        </authorList>
    </citation>
    <scope>NUCLEOTIDE SEQUENCE [LARGE SCALE GENOMIC DNA]</scope>
    <source>
        <strain evidence="3 4">C1</strain>
    </source>
</reference>
<dbReference type="SUPFAM" id="SSF52833">
    <property type="entry name" value="Thioredoxin-like"/>
    <property type="match status" value="1"/>
</dbReference>
<dbReference type="InterPro" id="IPR004046">
    <property type="entry name" value="GST_C"/>
</dbReference>
<sequence>MIIHGARPSPFVRKVIVFAAEKGIAAEVEAAGFGRGAEGYLKGSPFGKIPALEDGDFLLCDSSAIITYMDALRPGEEMIPAEPKARARTIWFEEFGDTIVQPAGQKIFFNRVVAKAMKVPQDLAAADKAEAEEMPRIYDYLEGVLPDSGWLVEDRFTLADLAAACPIINIGYCSDQLATGRWPKVAAWIEAVKAWPSVAEALVLEAPIVEGMIAKN</sequence>
<dbReference type="Proteomes" id="UP000217141">
    <property type="component" value="Chromosome I"/>
</dbReference>
<proteinExistence type="predicted"/>
<evidence type="ECO:0000259" key="2">
    <source>
        <dbReference type="PROSITE" id="PS50405"/>
    </source>
</evidence>
<dbReference type="InterPro" id="IPR040079">
    <property type="entry name" value="Glutathione_S-Trfase"/>
</dbReference>
<dbReference type="Gene3D" id="1.20.1050.10">
    <property type="match status" value="1"/>
</dbReference>
<name>A0A249MP26_SPHXE</name>
<accession>A0A249MP26</accession>
<evidence type="ECO:0000259" key="1">
    <source>
        <dbReference type="PROSITE" id="PS50404"/>
    </source>
</evidence>
<evidence type="ECO:0000313" key="3">
    <source>
        <dbReference type="EMBL" id="ASY43088.1"/>
    </source>
</evidence>
<dbReference type="Pfam" id="PF00043">
    <property type="entry name" value="GST_C"/>
    <property type="match status" value="1"/>
</dbReference>
<dbReference type="Gene3D" id="3.40.30.10">
    <property type="entry name" value="Glutaredoxin"/>
    <property type="match status" value="1"/>
</dbReference>
<dbReference type="EMBL" id="CP022745">
    <property type="protein sequence ID" value="ASY43088.1"/>
    <property type="molecule type" value="Genomic_DNA"/>
</dbReference>
<dbReference type="SFLD" id="SFLDG00358">
    <property type="entry name" value="Main_(cytGST)"/>
    <property type="match status" value="1"/>
</dbReference>
<dbReference type="Pfam" id="PF13417">
    <property type="entry name" value="GST_N_3"/>
    <property type="match status" value="1"/>
</dbReference>
<dbReference type="PROSITE" id="PS50405">
    <property type="entry name" value="GST_CTER"/>
    <property type="match status" value="1"/>
</dbReference>
<dbReference type="SFLD" id="SFLDS00019">
    <property type="entry name" value="Glutathione_Transferase_(cytos"/>
    <property type="match status" value="1"/>
</dbReference>